<organism evidence="1 2">
    <name type="scientific">Wuchereria bancrofti</name>
    <dbReference type="NCBI Taxonomy" id="6293"/>
    <lineage>
        <taxon>Eukaryota</taxon>
        <taxon>Metazoa</taxon>
        <taxon>Ecdysozoa</taxon>
        <taxon>Nematoda</taxon>
        <taxon>Chromadorea</taxon>
        <taxon>Rhabditida</taxon>
        <taxon>Spirurina</taxon>
        <taxon>Spiruromorpha</taxon>
        <taxon>Filarioidea</taxon>
        <taxon>Onchocercidae</taxon>
        <taxon>Wuchereria</taxon>
    </lineage>
</organism>
<dbReference type="Proteomes" id="UP000270924">
    <property type="component" value="Unassembled WGS sequence"/>
</dbReference>
<evidence type="ECO:0000313" key="2">
    <source>
        <dbReference type="Proteomes" id="UP000270924"/>
    </source>
</evidence>
<name>A0A3P7DU83_WUCBA</name>
<evidence type="ECO:0000313" key="1">
    <source>
        <dbReference type="EMBL" id="VDM07214.1"/>
    </source>
</evidence>
<protein>
    <submittedName>
        <fullName evidence="1">Uncharacterized protein</fullName>
    </submittedName>
</protein>
<sequence length="240" mass="27857">MDFPKIYSYSKSQVDTVLKNIDYNVKNKDGFGKALGIDIVAEREEQVHELLQDEKVFEVRVLKSPYYPIEKEFNVKTAEWEEKIEFWSYPINDRSTDFLRLIYSKLNNALVITGGEEKDNVRKLIESHDRIIMLGHGIGHGTKDNIYIWCNADKFVQKYYLKGLYTGMFISEPDEADYFNISYLNNDIENSNNLFAEIVEEAMNEGLEIEVIYSALEAMKEDNTLSPAQAMQIGCDEWVK</sequence>
<accession>A0A3P7DU83</accession>
<keyword evidence="2" id="KW-1185">Reference proteome</keyword>
<dbReference type="EMBL" id="UYWW01000088">
    <property type="protein sequence ID" value="VDM07214.1"/>
    <property type="molecule type" value="Genomic_DNA"/>
</dbReference>
<dbReference type="AlphaFoldDB" id="A0A3P7DU83"/>
<proteinExistence type="predicted"/>
<reference evidence="1 2" key="1">
    <citation type="submission" date="2018-11" db="EMBL/GenBank/DDBJ databases">
        <authorList>
            <consortium name="Pathogen Informatics"/>
        </authorList>
    </citation>
    <scope>NUCLEOTIDE SEQUENCE [LARGE SCALE GENOMIC DNA]</scope>
</reference>
<gene>
    <name evidence="1" type="ORF">WBA_LOCUS600</name>
</gene>
<dbReference type="InParanoid" id="A0A3P7DU83"/>